<keyword evidence="1" id="KW-1133">Transmembrane helix</keyword>
<keyword evidence="1" id="KW-0472">Membrane</keyword>
<reference evidence="2" key="1">
    <citation type="submission" date="2021-01" db="EMBL/GenBank/DDBJ databases">
        <authorList>
            <person name="Ciloglu A."/>
            <person name="Yildirim A."/>
            <person name="Ibis O."/>
            <person name="Aktas M."/>
            <person name="Duzlu O."/>
            <person name="Onder Z."/>
            <person name="Simsek E."/>
            <person name="Yetismis G."/>
            <person name="Inci A."/>
        </authorList>
    </citation>
    <scope>NUCLEOTIDE SEQUENCE</scope>
    <source>
        <strain evidence="2">HscuTR1</strain>
    </source>
</reference>
<dbReference type="RefSeq" id="YP_010329495.1">
    <property type="nucleotide sequence ID" value="NC_062166.1"/>
</dbReference>
<dbReference type="CTD" id="4509"/>
<organism evidence="2">
    <name type="scientific">Hyalomma scupense</name>
    <name type="common">Tick</name>
    <dbReference type="NCBI Taxonomy" id="1260755"/>
    <lineage>
        <taxon>Eukaryota</taxon>
        <taxon>Metazoa</taxon>
        <taxon>Ecdysozoa</taxon>
        <taxon>Arthropoda</taxon>
        <taxon>Chelicerata</taxon>
        <taxon>Arachnida</taxon>
        <taxon>Acari</taxon>
        <taxon>Parasitiformes</taxon>
        <taxon>Ixodida</taxon>
        <taxon>Ixodoidea</taxon>
        <taxon>Ixodidae</taxon>
        <taxon>Hyalomminae</taxon>
        <taxon>Hyalomma</taxon>
    </lineage>
</organism>
<dbReference type="AlphaFoldDB" id="A0A8E6Z845"/>
<evidence type="ECO:0000256" key="1">
    <source>
        <dbReference type="SAM" id="Phobius"/>
    </source>
</evidence>
<accession>A0A8E6Z845</accession>
<protein>
    <submittedName>
        <fullName evidence="2">ATP synthase subunit 8</fullName>
    </submittedName>
</protein>
<proteinExistence type="predicted"/>
<name>A0A8E6Z845_HYASC</name>
<geneLocation type="mitochondrion" evidence="2"/>
<dbReference type="EMBL" id="MW546282">
    <property type="protein sequence ID" value="QVV23873.1"/>
    <property type="molecule type" value="Genomic_DNA"/>
</dbReference>
<sequence>MPQIFPMNWLMISMLMMLIFFLIKTHFFFFKPTKIFFLKNWNKTNKTNKNLKW</sequence>
<gene>
    <name evidence="2" type="primary">ATP8</name>
</gene>
<evidence type="ECO:0000313" key="2">
    <source>
        <dbReference type="EMBL" id="QVV23873.1"/>
    </source>
</evidence>
<feature type="transmembrane region" description="Helical" evidence="1">
    <location>
        <begin position="6"/>
        <end position="30"/>
    </location>
</feature>
<keyword evidence="2" id="KW-0496">Mitochondrion</keyword>
<keyword evidence="1" id="KW-0812">Transmembrane</keyword>
<dbReference type="GeneID" id="71475232"/>